<proteinExistence type="predicted"/>
<keyword evidence="3" id="KW-1185">Reference proteome</keyword>
<gene>
    <name evidence="2" type="ORF">T05_14024</name>
</gene>
<accession>A0A0V0TP64</accession>
<evidence type="ECO:0000313" key="2">
    <source>
        <dbReference type="EMBL" id="KRX40391.1"/>
    </source>
</evidence>
<evidence type="ECO:0000256" key="1">
    <source>
        <dbReference type="SAM" id="MobiDB-lite"/>
    </source>
</evidence>
<feature type="region of interest" description="Disordered" evidence="1">
    <location>
        <begin position="1"/>
        <end position="27"/>
    </location>
</feature>
<comment type="caution">
    <text evidence="2">The sequence shown here is derived from an EMBL/GenBank/DDBJ whole genome shotgun (WGS) entry which is preliminary data.</text>
</comment>
<dbReference type="EMBL" id="JYDJ01000201">
    <property type="protein sequence ID" value="KRX40391.1"/>
    <property type="molecule type" value="Genomic_DNA"/>
</dbReference>
<protein>
    <submittedName>
        <fullName evidence="2">Uncharacterized protein</fullName>
    </submittedName>
</protein>
<dbReference type="AlphaFoldDB" id="A0A0V0TP64"/>
<evidence type="ECO:0000313" key="3">
    <source>
        <dbReference type="Proteomes" id="UP000055048"/>
    </source>
</evidence>
<organism evidence="2 3">
    <name type="scientific">Trichinella murrelli</name>
    <dbReference type="NCBI Taxonomy" id="144512"/>
    <lineage>
        <taxon>Eukaryota</taxon>
        <taxon>Metazoa</taxon>
        <taxon>Ecdysozoa</taxon>
        <taxon>Nematoda</taxon>
        <taxon>Enoplea</taxon>
        <taxon>Dorylaimia</taxon>
        <taxon>Trichinellida</taxon>
        <taxon>Trichinellidae</taxon>
        <taxon>Trichinella</taxon>
    </lineage>
</organism>
<sequence length="152" mass="17500">MGSEGKIGNNKFCEPKQEKKSAERKKWKKAKKQKTVTFFGSTINIAPVDCFQILSPYLKRLSVGVQTRARRACLKRVEYVERRRLEVGSGLSERIVDRHRLNLPVDQRQFNKQSQADQHAHLGRAMLLFFVLASSFHFDSISTFPSSYIILV</sequence>
<name>A0A0V0TP64_9BILA</name>
<reference evidence="2 3" key="1">
    <citation type="submission" date="2015-01" db="EMBL/GenBank/DDBJ databases">
        <title>Evolution of Trichinella species and genotypes.</title>
        <authorList>
            <person name="Korhonen P.K."/>
            <person name="Edoardo P."/>
            <person name="Giuseppe L.R."/>
            <person name="Gasser R.B."/>
        </authorList>
    </citation>
    <scope>NUCLEOTIDE SEQUENCE [LARGE SCALE GENOMIC DNA]</scope>
    <source>
        <strain evidence="2">ISS417</strain>
    </source>
</reference>
<dbReference type="Proteomes" id="UP000055048">
    <property type="component" value="Unassembled WGS sequence"/>
</dbReference>